<evidence type="ECO:0000313" key="2">
    <source>
        <dbReference type="EMBL" id="KAK6188859.1"/>
    </source>
</evidence>
<dbReference type="AlphaFoldDB" id="A0AAN8PXT8"/>
<protein>
    <submittedName>
        <fullName evidence="2">Uncharacterized protein</fullName>
    </submittedName>
</protein>
<proteinExistence type="predicted"/>
<dbReference type="EMBL" id="JAZGQO010000003">
    <property type="protein sequence ID" value="KAK6188859.1"/>
    <property type="molecule type" value="Genomic_DNA"/>
</dbReference>
<feature type="compositionally biased region" description="Polar residues" evidence="1">
    <location>
        <begin position="170"/>
        <end position="188"/>
    </location>
</feature>
<sequence length="201" mass="22857">MSSLANAPIGWASSRQIQHLRRVKPVRNQGTHETIHKNINKKFLPTGYIQGKKSLSQSHAEAENIVYRQKVRGRMGGLPLPEKEFYLVKVSYSDSESDDDEDESDEEWDDDGDDDSDSETLSDTTESEPPLPAVPGCRYTQRDIDNVVERLSSYDPANVPESRGYDKPKTTITINKQQTNSRYSEQHINNLVQRLSKPKYS</sequence>
<dbReference type="Proteomes" id="UP001347796">
    <property type="component" value="Unassembled WGS sequence"/>
</dbReference>
<accession>A0AAN8PXT8</accession>
<reference evidence="2 3" key="1">
    <citation type="submission" date="2024-01" db="EMBL/GenBank/DDBJ databases">
        <title>The genome of the rayed Mediterranean limpet Patella caerulea (Linnaeus, 1758).</title>
        <authorList>
            <person name="Anh-Thu Weber A."/>
            <person name="Halstead-Nussloch G."/>
        </authorList>
    </citation>
    <scope>NUCLEOTIDE SEQUENCE [LARGE SCALE GENOMIC DNA]</scope>
    <source>
        <strain evidence="2">AATW-2023a</strain>
        <tissue evidence="2">Whole specimen</tissue>
    </source>
</reference>
<gene>
    <name evidence="2" type="ORF">SNE40_004949</name>
</gene>
<evidence type="ECO:0000313" key="3">
    <source>
        <dbReference type="Proteomes" id="UP001347796"/>
    </source>
</evidence>
<feature type="region of interest" description="Disordered" evidence="1">
    <location>
        <begin position="92"/>
        <end position="188"/>
    </location>
</feature>
<feature type="compositionally biased region" description="Acidic residues" evidence="1">
    <location>
        <begin position="95"/>
        <end position="120"/>
    </location>
</feature>
<organism evidence="2 3">
    <name type="scientific">Patella caerulea</name>
    <name type="common">Rayed Mediterranean limpet</name>
    <dbReference type="NCBI Taxonomy" id="87958"/>
    <lineage>
        <taxon>Eukaryota</taxon>
        <taxon>Metazoa</taxon>
        <taxon>Spiralia</taxon>
        <taxon>Lophotrochozoa</taxon>
        <taxon>Mollusca</taxon>
        <taxon>Gastropoda</taxon>
        <taxon>Patellogastropoda</taxon>
        <taxon>Patelloidea</taxon>
        <taxon>Patellidae</taxon>
        <taxon>Patella</taxon>
    </lineage>
</organism>
<comment type="caution">
    <text evidence="2">The sequence shown here is derived from an EMBL/GenBank/DDBJ whole genome shotgun (WGS) entry which is preliminary data.</text>
</comment>
<name>A0AAN8PXT8_PATCE</name>
<keyword evidence="3" id="KW-1185">Reference proteome</keyword>
<evidence type="ECO:0000256" key="1">
    <source>
        <dbReference type="SAM" id="MobiDB-lite"/>
    </source>
</evidence>